<dbReference type="CDD" id="cd06261">
    <property type="entry name" value="TM_PBP2"/>
    <property type="match status" value="1"/>
</dbReference>
<name>A0ABN1G5I1_9HYPH</name>
<evidence type="ECO:0000256" key="2">
    <source>
        <dbReference type="ARBA" id="ARBA00010072"/>
    </source>
</evidence>
<feature type="domain" description="ABC transmembrane type-1" evidence="10">
    <location>
        <begin position="19"/>
        <end position="216"/>
    </location>
</feature>
<dbReference type="InterPro" id="IPR010065">
    <property type="entry name" value="AA_ABC_transptr_permease_3TM"/>
</dbReference>
<gene>
    <name evidence="11" type="ORF">GCM10008943_19860</name>
</gene>
<dbReference type="EMBL" id="BAAADE010000003">
    <property type="protein sequence ID" value="GAA0604333.1"/>
    <property type="molecule type" value="Genomic_DNA"/>
</dbReference>
<comment type="similarity">
    <text evidence="2">Belongs to the binding-protein-dependent transport system permease family. HisMQ subfamily.</text>
</comment>
<evidence type="ECO:0000256" key="7">
    <source>
        <dbReference type="ARBA" id="ARBA00022989"/>
    </source>
</evidence>
<keyword evidence="6 9" id="KW-0812">Transmembrane</keyword>
<dbReference type="Proteomes" id="UP001424441">
    <property type="component" value="Unassembled WGS sequence"/>
</dbReference>
<comment type="caution">
    <text evidence="11">The sequence shown here is derived from an EMBL/GenBank/DDBJ whole genome shotgun (WGS) entry which is preliminary data.</text>
</comment>
<protein>
    <submittedName>
        <fullName evidence="11">ABC transporter permease</fullName>
    </submittedName>
</protein>
<feature type="transmembrane region" description="Helical" evidence="9">
    <location>
        <begin position="54"/>
        <end position="74"/>
    </location>
</feature>
<keyword evidence="3 9" id="KW-0813">Transport</keyword>
<evidence type="ECO:0000256" key="3">
    <source>
        <dbReference type="ARBA" id="ARBA00022448"/>
    </source>
</evidence>
<dbReference type="InterPro" id="IPR035906">
    <property type="entry name" value="MetI-like_sf"/>
</dbReference>
<dbReference type="InterPro" id="IPR000515">
    <property type="entry name" value="MetI-like"/>
</dbReference>
<proteinExistence type="inferred from homology"/>
<keyword evidence="4" id="KW-1003">Cell membrane</keyword>
<organism evidence="11 12">
    <name type="scientific">Paenochrobactrum glaciei</name>
    <dbReference type="NCBI Taxonomy" id="486407"/>
    <lineage>
        <taxon>Bacteria</taxon>
        <taxon>Pseudomonadati</taxon>
        <taxon>Pseudomonadota</taxon>
        <taxon>Alphaproteobacteria</taxon>
        <taxon>Hyphomicrobiales</taxon>
        <taxon>Brucellaceae</taxon>
        <taxon>Paenochrobactrum</taxon>
    </lineage>
</organism>
<dbReference type="InterPro" id="IPR043429">
    <property type="entry name" value="ArtM/GltK/GlnP/TcyL/YhdX-like"/>
</dbReference>
<comment type="subcellular location">
    <subcellularLocation>
        <location evidence="1">Cell inner membrane</location>
        <topology evidence="1">Multi-pass membrane protein</topology>
    </subcellularLocation>
    <subcellularLocation>
        <location evidence="9">Cell membrane</location>
        <topology evidence="9">Multi-pass membrane protein</topology>
    </subcellularLocation>
</comment>
<evidence type="ECO:0000256" key="6">
    <source>
        <dbReference type="ARBA" id="ARBA00022692"/>
    </source>
</evidence>
<evidence type="ECO:0000313" key="12">
    <source>
        <dbReference type="Proteomes" id="UP001424441"/>
    </source>
</evidence>
<evidence type="ECO:0000256" key="1">
    <source>
        <dbReference type="ARBA" id="ARBA00004429"/>
    </source>
</evidence>
<feature type="transmembrane region" description="Helical" evidence="9">
    <location>
        <begin position="20"/>
        <end position="42"/>
    </location>
</feature>
<dbReference type="PANTHER" id="PTHR30614:SF10">
    <property type="entry name" value="ARGININE ABC TRANSPORTER PERMEASE PROTEIN ARTM"/>
    <property type="match status" value="1"/>
</dbReference>
<dbReference type="RefSeq" id="WP_343805030.1">
    <property type="nucleotide sequence ID" value="NZ_BAAADE010000003.1"/>
</dbReference>
<feature type="transmembrane region" description="Helical" evidence="9">
    <location>
        <begin position="194"/>
        <end position="215"/>
    </location>
</feature>
<dbReference type="PANTHER" id="PTHR30614">
    <property type="entry name" value="MEMBRANE COMPONENT OF AMINO ACID ABC TRANSPORTER"/>
    <property type="match status" value="1"/>
</dbReference>
<dbReference type="Gene3D" id="1.10.3720.10">
    <property type="entry name" value="MetI-like"/>
    <property type="match status" value="1"/>
</dbReference>
<keyword evidence="7 9" id="KW-1133">Transmembrane helix</keyword>
<evidence type="ECO:0000256" key="5">
    <source>
        <dbReference type="ARBA" id="ARBA00022519"/>
    </source>
</evidence>
<dbReference type="PROSITE" id="PS50928">
    <property type="entry name" value="ABC_TM1"/>
    <property type="match status" value="1"/>
</dbReference>
<sequence length="232" mass="25917">MHFDPVLAWNSLPFLLTATARTLSVLIPVLILGAILAVYLAVIRVENRKGSGFIAVYVNFFRGVPSLVVLYMIYSGLPQFSIIRDTWLWTIFSQAYLCALMGLTLTHSAYMTEIVRGGLAVIPKGLTEASAVLGLTERQTFFRLRLPMAIRYSLRAYQNEILIMIKSTAALSAITIVDLTAAANSIFDYTYDPFTPLLTAAAIYWCLTNIVRFLFSTVDKNLNRHLIAHINT</sequence>
<evidence type="ECO:0000256" key="4">
    <source>
        <dbReference type="ARBA" id="ARBA00022475"/>
    </source>
</evidence>
<dbReference type="Pfam" id="PF00528">
    <property type="entry name" value="BPD_transp_1"/>
    <property type="match status" value="1"/>
</dbReference>
<keyword evidence="12" id="KW-1185">Reference proteome</keyword>
<keyword evidence="8 9" id="KW-0472">Membrane</keyword>
<evidence type="ECO:0000259" key="10">
    <source>
        <dbReference type="PROSITE" id="PS50928"/>
    </source>
</evidence>
<accession>A0ABN1G5I1</accession>
<evidence type="ECO:0000313" key="11">
    <source>
        <dbReference type="EMBL" id="GAA0604333.1"/>
    </source>
</evidence>
<feature type="transmembrane region" description="Helical" evidence="9">
    <location>
        <begin position="86"/>
        <end position="106"/>
    </location>
</feature>
<evidence type="ECO:0000256" key="8">
    <source>
        <dbReference type="ARBA" id="ARBA00023136"/>
    </source>
</evidence>
<dbReference type="SUPFAM" id="SSF161098">
    <property type="entry name" value="MetI-like"/>
    <property type="match status" value="1"/>
</dbReference>
<dbReference type="NCBIfam" id="TIGR01726">
    <property type="entry name" value="HEQRo_perm_3TM"/>
    <property type="match status" value="1"/>
</dbReference>
<evidence type="ECO:0000256" key="9">
    <source>
        <dbReference type="RuleBase" id="RU363032"/>
    </source>
</evidence>
<keyword evidence="5" id="KW-0997">Cell inner membrane</keyword>
<feature type="transmembrane region" description="Helical" evidence="9">
    <location>
        <begin position="161"/>
        <end position="182"/>
    </location>
</feature>
<reference evidence="11 12" key="1">
    <citation type="journal article" date="2019" name="Int. J. Syst. Evol. Microbiol.">
        <title>The Global Catalogue of Microorganisms (GCM) 10K type strain sequencing project: providing services to taxonomists for standard genome sequencing and annotation.</title>
        <authorList>
            <consortium name="The Broad Institute Genomics Platform"/>
            <consortium name="The Broad Institute Genome Sequencing Center for Infectious Disease"/>
            <person name="Wu L."/>
            <person name="Ma J."/>
        </authorList>
    </citation>
    <scope>NUCLEOTIDE SEQUENCE [LARGE SCALE GENOMIC DNA]</scope>
    <source>
        <strain evidence="11 12">JCM 15115</strain>
    </source>
</reference>